<proteinExistence type="predicted"/>
<keyword evidence="1" id="KW-0175">Coiled coil</keyword>
<protein>
    <recommendedName>
        <fullName evidence="4">ATP-binding protein</fullName>
    </recommendedName>
</protein>
<dbReference type="SUPFAM" id="SSF52540">
    <property type="entry name" value="P-loop containing nucleoside triphosphate hydrolases"/>
    <property type="match status" value="1"/>
</dbReference>
<evidence type="ECO:0008006" key="4">
    <source>
        <dbReference type="Google" id="ProtNLM"/>
    </source>
</evidence>
<evidence type="ECO:0000256" key="1">
    <source>
        <dbReference type="SAM" id="Coils"/>
    </source>
</evidence>
<evidence type="ECO:0000313" key="3">
    <source>
        <dbReference type="Proteomes" id="UP000033047"/>
    </source>
</evidence>
<dbReference type="InterPro" id="IPR027417">
    <property type="entry name" value="P-loop_NTPase"/>
</dbReference>
<dbReference type="AlphaFoldDB" id="A0A0F5J636"/>
<feature type="coiled-coil region" evidence="1">
    <location>
        <begin position="783"/>
        <end position="884"/>
    </location>
</feature>
<dbReference type="STRING" id="927665.HMPREF1535_02900"/>
<sequence>MRYLNRIVFINSARVNYADIPVDGNVHFIGTQGVGKSTVLRALLFFYNADKMKLGISKEKKSFDEYYFPYANSYVIYEVKRDEGCYLVMAFRSQGRACFRFLDIAYDKDFFISPEGRAFDGWDQIREALGRKVYYSRKIEKYEEYRNIIFGNNKGLPPEFRKFAITESCQYQNIPRTIQNVFLNSKLEASFIKDTIIMSLSEENATIDLSQYADHLKGFEEEYKDISLWHAKDRNGNVLVRKQAEKVIDVHRTLLYHEQERKELSHELNFAYRLAGEELPVRERHLSEQQEKLRKTEMQLSELANKYQEKKIQIVSDIKQLNEKLQQAREQKKRYEQLNITEIEQRVNARESVAGKKAGLEEQLRVLTDRFTHIRQKFALLEEQEKAQFTTFKNTKETEVIGLQQRLFEKKEQLLKQQEQLIREIKEQEEEKVNSARGKIDRKKEELSALAIRKVEIGHQVFYEKEIRSCKEEQAALQGEIKEDMLKKETCNRRIKSTTREWELEGQALERETASAQKELSRRIEEADRHIAEIATLLKSRQGSLYEWLNREYPRWEDTIGKVIDEKQVLFHTGLSPQLMEKISATLYGVKLDLSGIGKVVKTIGEYEEEQQELRTQLQELKKQFNDLSVRKEEEAVRLKKKYQPLIKADKEEVIRLDYRNEQHQKKLQQLAATLITWQQKAADEKATLLQQLEEKVRHVTAQRMEAEEEWQKSVAILDKRIKAKEKEFRQRIKEETEQVETATALLHVGIAAAGTKLKEALLALQQEYAKELTGEGADTSRITMVTDQIGKLENELRFIEDNRTLVIEYRKDKRELIDRMDEFRNDKQLKEKELAGEQEKYEQKRLSLVREAGEQRTVLDDLNRSLEELREDIRRTKEFCQQEDCPVELLSGAEKETGKRCKILVEDLIRNHYRIIEWEKDLREAVNRFTGNFSEQNTFHFRTRLTTQDDFMDFASELTDFIDNDKIAEFEQRSNKAYTDIIRQIGKEVSDMMSREGAIQKVINDINDDFVERNFAGVIKSIALRAMPSENKIMQLMQTIRDFNEEHLFSLGSFDLFSGSAEKQEENNRKAVGYLQSLVKELSLTSEKELTLSDTFDLQFRIVENDNDSGWVEKLANVGSDGTDVLVKAMINIMLLNVFKEKASRRFSDFRLHCMMDEIGKLHPNNIQGILNFANSRNILLVNCSPTSYRATDYRYTYILNKDSQNITVVKRLIRKEAES</sequence>
<gene>
    <name evidence="2" type="ORF">HMPREF1535_02900</name>
</gene>
<dbReference type="EMBL" id="AQHV01000014">
    <property type="protein sequence ID" value="KKB53361.1"/>
    <property type="molecule type" value="Genomic_DNA"/>
</dbReference>
<dbReference type="PATRIC" id="fig|927665.4.peg.2976"/>
<dbReference type="RefSeq" id="WP_046146650.1">
    <property type="nucleotide sequence ID" value="NZ_KQ033913.1"/>
</dbReference>
<name>A0A0F5J636_9BACT</name>
<reference evidence="2 3" key="1">
    <citation type="submission" date="2013-04" db="EMBL/GenBank/DDBJ databases">
        <title>The Genome Sequence of Parabacteroides goldsteinii DSM 19448.</title>
        <authorList>
            <consortium name="The Broad Institute Genomics Platform"/>
            <person name="Earl A."/>
            <person name="Ward D."/>
            <person name="Feldgarden M."/>
            <person name="Gevers D."/>
            <person name="Martens E."/>
            <person name="Sakamoto M."/>
            <person name="Benno Y."/>
            <person name="Song Y."/>
            <person name="Liu C."/>
            <person name="Lee J."/>
            <person name="Bolanos M."/>
            <person name="Vaisanen M.L."/>
            <person name="Finegold S.M."/>
            <person name="Walker B."/>
            <person name="Young S."/>
            <person name="Zeng Q."/>
            <person name="Gargeya S."/>
            <person name="Fitzgerald M."/>
            <person name="Haas B."/>
            <person name="Abouelleil A."/>
            <person name="Allen A.W."/>
            <person name="Alvarado L."/>
            <person name="Arachchi H.M."/>
            <person name="Berlin A.M."/>
            <person name="Chapman S.B."/>
            <person name="Gainer-Dewar J."/>
            <person name="Goldberg J."/>
            <person name="Griggs A."/>
            <person name="Gujja S."/>
            <person name="Hansen M."/>
            <person name="Howarth C."/>
            <person name="Imamovic A."/>
            <person name="Ireland A."/>
            <person name="Larimer J."/>
            <person name="McCowan C."/>
            <person name="Murphy C."/>
            <person name="Pearson M."/>
            <person name="Poon T.W."/>
            <person name="Priest M."/>
            <person name="Roberts A."/>
            <person name="Saif S."/>
            <person name="Shea T."/>
            <person name="Sisk P."/>
            <person name="Sykes S."/>
            <person name="Wortman J."/>
            <person name="Nusbaum C."/>
            <person name="Birren B."/>
        </authorList>
    </citation>
    <scope>NUCLEOTIDE SEQUENCE [LARGE SCALE GENOMIC DNA]</scope>
    <source>
        <strain evidence="2 3">DSM 19448</strain>
    </source>
</reference>
<organism evidence="2 3">
    <name type="scientific">Parabacteroides goldsteinii DSM 19448 = WAL 12034</name>
    <dbReference type="NCBI Taxonomy" id="927665"/>
    <lineage>
        <taxon>Bacteria</taxon>
        <taxon>Pseudomonadati</taxon>
        <taxon>Bacteroidota</taxon>
        <taxon>Bacteroidia</taxon>
        <taxon>Bacteroidales</taxon>
        <taxon>Tannerellaceae</taxon>
        <taxon>Parabacteroides</taxon>
    </lineage>
</organism>
<evidence type="ECO:0000313" key="2">
    <source>
        <dbReference type="EMBL" id="KKB53361.1"/>
    </source>
</evidence>
<dbReference type="Pfam" id="PF12128">
    <property type="entry name" value="DUF3584"/>
    <property type="match status" value="1"/>
</dbReference>
<dbReference type="HOGENOM" id="CLU_007559_0_0_10"/>
<feature type="coiled-coil region" evidence="1">
    <location>
        <begin position="286"/>
        <end position="345"/>
    </location>
</feature>
<feature type="coiled-coil region" evidence="1">
    <location>
        <begin position="404"/>
        <end position="453"/>
    </location>
</feature>
<dbReference type="InterPro" id="IPR021979">
    <property type="entry name" value="DUF3584"/>
</dbReference>
<accession>A0A0F5J636</accession>
<comment type="caution">
    <text evidence="2">The sequence shown here is derived from an EMBL/GenBank/DDBJ whole genome shotgun (WGS) entry which is preliminary data.</text>
</comment>
<dbReference type="Proteomes" id="UP000033047">
    <property type="component" value="Unassembled WGS sequence"/>
</dbReference>
<feature type="coiled-coil region" evidence="1">
    <location>
        <begin position="604"/>
        <end position="746"/>
    </location>
</feature>